<sequence length="200" mass="20877">MADLLHARFLSLPLAPNPSPALPASGARRVPPYEALAASLPFSRAAGDLRSYCSRLALTGAAVALFVGLPVAAFGARGGAGGDALHLTLGATGSGILAVTLAVMRMYLGWAYVGNRLLSATVEYEETGWYDGQVKPVVNRVKFTLVGLAGSLILCILLYLGCVPVEGLSRKCTVTLPQGHLGLMRSVEKLICRSIAKRGA</sequence>
<dbReference type="EnsemblPlants" id="Zm00001eb294270_T001">
    <property type="protein sequence ID" value="Zm00001eb294270_P001"/>
    <property type="gene ID" value="Zm00001eb294270"/>
</dbReference>
<evidence type="ECO:0000313" key="2">
    <source>
        <dbReference type="EnsemblPlants" id="Zm00001eb294270_P001"/>
    </source>
</evidence>
<dbReference type="Pfam" id="PF06799">
    <property type="entry name" value="CGLD27-like"/>
    <property type="match status" value="1"/>
</dbReference>
<feature type="transmembrane region" description="Helical" evidence="1">
    <location>
        <begin position="143"/>
        <end position="161"/>
    </location>
</feature>
<evidence type="ECO:0008006" key="4">
    <source>
        <dbReference type="Google" id="ProtNLM"/>
    </source>
</evidence>
<dbReference type="AlphaFoldDB" id="A0A804Q3B4"/>
<proteinExistence type="predicted"/>
<keyword evidence="1" id="KW-0812">Transmembrane</keyword>
<evidence type="ECO:0000256" key="1">
    <source>
        <dbReference type="SAM" id="Phobius"/>
    </source>
</evidence>
<accession>A0A804Q3B4</accession>
<keyword evidence="1" id="KW-0472">Membrane</keyword>
<reference evidence="3" key="1">
    <citation type="journal article" date="2009" name="Science">
        <title>The B73 maize genome: complexity, diversity, and dynamics.</title>
        <authorList>
            <person name="Schnable P.S."/>
            <person name="Ware D."/>
            <person name="Fulton R.S."/>
            <person name="Stein J.C."/>
            <person name="Wei F."/>
            <person name="Pasternak S."/>
            <person name="Liang C."/>
            <person name="Zhang J."/>
            <person name="Fulton L."/>
            <person name="Graves T.A."/>
            <person name="Minx P."/>
            <person name="Reily A.D."/>
            <person name="Courtney L."/>
            <person name="Kruchowski S.S."/>
            <person name="Tomlinson C."/>
            <person name="Strong C."/>
            <person name="Delehaunty K."/>
            <person name="Fronick C."/>
            <person name="Courtney B."/>
            <person name="Rock S.M."/>
            <person name="Belter E."/>
            <person name="Du F."/>
            <person name="Kim K."/>
            <person name="Abbott R.M."/>
            <person name="Cotton M."/>
            <person name="Levy A."/>
            <person name="Marchetto P."/>
            <person name="Ochoa K."/>
            <person name="Jackson S.M."/>
            <person name="Gillam B."/>
            <person name="Chen W."/>
            <person name="Yan L."/>
            <person name="Higginbotham J."/>
            <person name="Cardenas M."/>
            <person name="Waligorski J."/>
            <person name="Applebaum E."/>
            <person name="Phelps L."/>
            <person name="Falcone J."/>
            <person name="Kanchi K."/>
            <person name="Thane T."/>
            <person name="Scimone A."/>
            <person name="Thane N."/>
            <person name="Henke J."/>
            <person name="Wang T."/>
            <person name="Ruppert J."/>
            <person name="Shah N."/>
            <person name="Rotter K."/>
            <person name="Hodges J."/>
            <person name="Ingenthron E."/>
            <person name="Cordes M."/>
            <person name="Kohlberg S."/>
            <person name="Sgro J."/>
            <person name="Delgado B."/>
            <person name="Mead K."/>
            <person name="Chinwalla A."/>
            <person name="Leonard S."/>
            <person name="Crouse K."/>
            <person name="Collura K."/>
            <person name="Kudrna D."/>
            <person name="Currie J."/>
            <person name="He R."/>
            <person name="Angelova A."/>
            <person name="Rajasekar S."/>
            <person name="Mueller T."/>
            <person name="Lomeli R."/>
            <person name="Scara G."/>
            <person name="Ko A."/>
            <person name="Delaney K."/>
            <person name="Wissotski M."/>
            <person name="Lopez G."/>
            <person name="Campos D."/>
            <person name="Braidotti M."/>
            <person name="Ashley E."/>
            <person name="Golser W."/>
            <person name="Kim H."/>
            <person name="Lee S."/>
            <person name="Lin J."/>
            <person name="Dujmic Z."/>
            <person name="Kim W."/>
            <person name="Talag J."/>
            <person name="Zuccolo A."/>
            <person name="Fan C."/>
            <person name="Sebastian A."/>
            <person name="Kramer M."/>
            <person name="Spiegel L."/>
            <person name="Nascimento L."/>
            <person name="Zutavern T."/>
            <person name="Miller B."/>
            <person name="Ambroise C."/>
            <person name="Muller S."/>
            <person name="Spooner W."/>
            <person name="Narechania A."/>
            <person name="Ren L."/>
            <person name="Wei S."/>
            <person name="Kumari S."/>
            <person name="Faga B."/>
            <person name="Levy M.J."/>
            <person name="McMahan L."/>
            <person name="Van Buren P."/>
            <person name="Vaughn M.W."/>
            <person name="Ying K."/>
            <person name="Yeh C.-T."/>
            <person name="Emrich S.J."/>
            <person name="Jia Y."/>
            <person name="Kalyanaraman A."/>
            <person name="Hsia A.-P."/>
            <person name="Barbazuk W.B."/>
            <person name="Baucom R.S."/>
            <person name="Brutnell T.P."/>
            <person name="Carpita N.C."/>
            <person name="Chaparro C."/>
            <person name="Chia J.-M."/>
            <person name="Deragon J.-M."/>
            <person name="Estill J.C."/>
            <person name="Fu Y."/>
            <person name="Jeddeloh J.A."/>
            <person name="Han Y."/>
            <person name="Lee H."/>
            <person name="Li P."/>
            <person name="Lisch D.R."/>
            <person name="Liu S."/>
            <person name="Liu Z."/>
            <person name="Nagel D.H."/>
            <person name="McCann M.C."/>
            <person name="SanMiguel P."/>
            <person name="Myers A.M."/>
            <person name="Nettleton D."/>
            <person name="Nguyen J."/>
            <person name="Penning B.W."/>
            <person name="Ponnala L."/>
            <person name="Schneider K.L."/>
            <person name="Schwartz D.C."/>
            <person name="Sharma A."/>
            <person name="Soderlund C."/>
            <person name="Springer N.M."/>
            <person name="Sun Q."/>
            <person name="Wang H."/>
            <person name="Waterman M."/>
            <person name="Westerman R."/>
            <person name="Wolfgruber T.K."/>
            <person name="Yang L."/>
            <person name="Yu Y."/>
            <person name="Zhang L."/>
            <person name="Zhou S."/>
            <person name="Zhu Q."/>
            <person name="Bennetzen J.L."/>
            <person name="Dawe R.K."/>
            <person name="Jiang J."/>
            <person name="Jiang N."/>
            <person name="Presting G.G."/>
            <person name="Wessler S.R."/>
            <person name="Aluru S."/>
            <person name="Martienssen R.A."/>
            <person name="Clifton S.W."/>
            <person name="McCombie W.R."/>
            <person name="Wing R.A."/>
            <person name="Wilson R.K."/>
        </authorList>
    </citation>
    <scope>NUCLEOTIDE SEQUENCE [LARGE SCALE GENOMIC DNA]</scope>
    <source>
        <strain evidence="3">cv. B73</strain>
    </source>
</reference>
<feature type="transmembrane region" description="Helical" evidence="1">
    <location>
        <begin position="56"/>
        <end position="75"/>
    </location>
</feature>
<organism evidence="2 3">
    <name type="scientific">Zea mays</name>
    <name type="common">Maize</name>
    <dbReference type="NCBI Taxonomy" id="4577"/>
    <lineage>
        <taxon>Eukaryota</taxon>
        <taxon>Viridiplantae</taxon>
        <taxon>Streptophyta</taxon>
        <taxon>Embryophyta</taxon>
        <taxon>Tracheophyta</taxon>
        <taxon>Spermatophyta</taxon>
        <taxon>Magnoliopsida</taxon>
        <taxon>Liliopsida</taxon>
        <taxon>Poales</taxon>
        <taxon>Poaceae</taxon>
        <taxon>PACMAD clade</taxon>
        <taxon>Panicoideae</taxon>
        <taxon>Andropogonodae</taxon>
        <taxon>Andropogoneae</taxon>
        <taxon>Tripsacinae</taxon>
        <taxon>Zea</taxon>
    </lineage>
</organism>
<dbReference type="PANTHER" id="PTHR34214">
    <property type="match status" value="1"/>
</dbReference>
<dbReference type="InterPro" id="IPR009631">
    <property type="entry name" value="CGLD27-like"/>
</dbReference>
<feature type="transmembrane region" description="Helical" evidence="1">
    <location>
        <begin position="87"/>
        <end position="108"/>
    </location>
</feature>
<reference evidence="2" key="2">
    <citation type="submission" date="2019-07" db="EMBL/GenBank/DDBJ databases">
        <authorList>
            <person name="Seetharam A."/>
            <person name="Woodhouse M."/>
            <person name="Cannon E."/>
        </authorList>
    </citation>
    <scope>NUCLEOTIDE SEQUENCE [LARGE SCALE GENOMIC DNA]</scope>
    <source>
        <strain evidence="2">cv. B73</strain>
    </source>
</reference>
<keyword evidence="3" id="KW-1185">Reference proteome</keyword>
<name>A0A804Q3B4_MAIZE</name>
<dbReference type="PANTHER" id="PTHR34214:SF1">
    <property type="entry name" value="DUF1230 FAMILY PROTEIN"/>
    <property type="match status" value="1"/>
</dbReference>
<dbReference type="InParanoid" id="A0A804Q3B4"/>
<keyword evidence="1" id="KW-1133">Transmembrane helix</keyword>
<evidence type="ECO:0000313" key="3">
    <source>
        <dbReference type="Proteomes" id="UP000007305"/>
    </source>
</evidence>
<reference evidence="2" key="3">
    <citation type="submission" date="2021-05" db="UniProtKB">
        <authorList>
            <consortium name="EnsemblPlants"/>
        </authorList>
    </citation>
    <scope>IDENTIFICATION</scope>
    <source>
        <strain evidence="2">cv. B73</strain>
    </source>
</reference>
<dbReference type="Proteomes" id="UP000007305">
    <property type="component" value="Chromosome 6"/>
</dbReference>
<dbReference type="Gramene" id="Zm00001eb294270_T001">
    <property type="protein sequence ID" value="Zm00001eb294270_P001"/>
    <property type="gene ID" value="Zm00001eb294270"/>
</dbReference>
<protein>
    <recommendedName>
        <fullName evidence="4">DUF1230 family protein</fullName>
    </recommendedName>
</protein>